<dbReference type="Pfam" id="PF02769">
    <property type="entry name" value="AIRS_C"/>
    <property type="match status" value="1"/>
</dbReference>
<evidence type="ECO:0000259" key="14">
    <source>
        <dbReference type="Pfam" id="PF02769"/>
    </source>
</evidence>
<dbReference type="InterPro" id="IPR036921">
    <property type="entry name" value="PurM-like_N_sf"/>
</dbReference>
<dbReference type="PANTHER" id="PTHR10520:SF12">
    <property type="entry name" value="TRIFUNCTIONAL PURINE BIOSYNTHETIC PROTEIN ADENOSINE-3"/>
    <property type="match status" value="1"/>
</dbReference>
<comment type="caution">
    <text evidence="15">The sequence shown here is derived from an EMBL/GenBank/DDBJ whole genome shotgun (WGS) entry which is preliminary data.</text>
</comment>
<dbReference type="EMBL" id="JAQMUH010000054">
    <property type="protein sequence ID" value="MDB9538864.1"/>
    <property type="molecule type" value="Genomic_DNA"/>
</dbReference>
<dbReference type="EC" id="6.3.3.1" evidence="3 12"/>
<evidence type="ECO:0000256" key="6">
    <source>
        <dbReference type="ARBA" id="ARBA00022741"/>
    </source>
</evidence>
<dbReference type="GO" id="GO:0004641">
    <property type="term" value="F:phosphoribosylformylglycinamidine cyclo-ligase activity"/>
    <property type="evidence" value="ECO:0007669"/>
    <property type="project" value="UniProtKB-EC"/>
</dbReference>
<organism evidence="15 16">
    <name type="scientific">Anabaenopsis arnoldii</name>
    <dbReference type="NCBI Taxonomy" id="2152938"/>
    <lineage>
        <taxon>Bacteria</taxon>
        <taxon>Bacillati</taxon>
        <taxon>Cyanobacteriota</taxon>
        <taxon>Cyanophyceae</taxon>
        <taxon>Nostocales</taxon>
        <taxon>Nodulariaceae</taxon>
        <taxon>Anabaenopsis</taxon>
    </lineage>
</organism>
<evidence type="ECO:0000256" key="4">
    <source>
        <dbReference type="ARBA" id="ARBA00020367"/>
    </source>
</evidence>
<dbReference type="SUPFAM" id="SSF55326">
    <property type="entry name" value="PurM N-terminal domain-like"/>
    <property type="match status" value="1"/>
</dbReference>
<sequence length="344" mass="36279">MDYRDAGVDVEAGRAFVDQIRNLVHSTFRPEVIGGLGGFGGCFQLPSGFKEPVLVSGTDGVGTKLKIAQVLNRHDTVGIDLVAMCVNDVLTSGAEPLFFLDYVATGKLEPQQLTEVVAGIAAGCKLAGCALLGGETAEMPGFYQVGEYDLAGFCVGIVEKSQMLDGSQVKVGDVAIALPSTGVHSNGLSLVRKIVDTNALAWDERPQLLGGQTIGEAFLKPTQIYVKPVLGALKAELEIHGMAHITGGGLPENLPRCLGKNQSIHIQSDSWTIPPIFQWLAQVGSVSAEAMYNTFNMGIGFVLLVPPHQAEQTINFFQSQDVSAVVIGEVINGSGTLTGLPLST</sequence>
<comment type="similarity">
    <text evidence="2 12">Belongs to the AIR synthase family.</text>
</comment>
<comment type="subcellular location">
    <subcellularLocation>
        <location evidence="12">Cytoplasm</location>
    </subcellularLocation>
</comment>
<dbReference type="Gene3D" id="3.90.650.10">
    <property type="entry name" value="PurM-like C-terminal domain"/>
    <property type="match status" value="1"/>
</dbReference>
<keyword evidence="12" id="KW-0658">Purine biosynthesis</keyword>
<feature type="domain" description="PurM-like N-terminal" evidence="13">
    <location>
        <begin position="53"/>
        <end position="158"/>
    </location>
</feature>
<keyword evidence="7 12" id="KW-0067">ATP-binding</keyword>
<comment type="pathway">
    <text evidence="1 12">Purine metabolism; IMP biosynthesis via de novo pathway; 5-amino-1-(5-phospho-D-ribosyl)imidazole from N(2)-formyl-N(1)-(5-phospho-D-ribosyl)glycinamide: step 2/2.</text>
</comment>
<accession>A0ABT5ANH5</accession>
<dbReference type="Proteomes" id="UP001212499">
    <property type="component" value="Unassembled WGS sequence"/>
</dbReference>
<evidence type="ECO:0000256" key="12">
    <source>
        <dbReference type="HAMAP-Rule" id="MF_00741"/>
    </source>
</evidence>
<protein>
    <recommendedName>
        <fullName evidence="4 12">Phosphoribosylformylglycinamidine cyclo-ligase</fullName>
        <ecNumber evidence="3 12">6.3.3.1</ecNumber>
    </recommendedName>
    <alternativeName>
        <fullName evidence="9 12">AIR synthase</fullName>
    </alternativeName>
    <alternativeName>
        <fullName evidence="10 12">AIRS</fullName>
    </alternativeName>
    <alternativeName>
        <fullName evidence="8 12">Phosphoribosyl-aminoimidazole synthetase</fullName>
    </alternativeName>
</protein>
<evidence type="ECO:0000256" key="11">
    <source>
        <dbReference type="ARBA" id="ARBA00049057"/>
    </source>
</evidence>
<evidence type="ECO:0000256" key="9">
    <source>
        <dbReference type="ARBA" id="ARBA00032931"/>
    </source>
</evidence>
<evidence type="ECO:0000259" key="13">
    <source>
        <dbReference type="Pfam" id="PF00586"/>
    </source>
</evidence>
<dbReference type="Pfam" id="PF00586">
    <property type="entry name" value="AIRS"/>
    <property type="match status" value="1"/>
</dbReference>
<keyword evidence="5 12" id="KW-0436">Ligase</keyword>
<keyword evidence="12" id="KW-0963">Cytoplasm</keyword>
<evidence type="ECO:0000256" key="3">
    <source>
        <dbReference type="ARBA" id="ARBA00013047"/>
    </source>
</evidence>
<comment type="catalytic activity">
    <reaction evidence="11 12">
        <text>2-formamido-N(1)-(5-O-phospho-beta-D-ribosyl)acetamidine + ATP = 5-amino-1-(5-phospho-beta-D-ribosyl)imidazole + ADP + phosphate + H(+)</text>
        <dbReference type="Rhea" id="RHEA:23032"/>
        <dbReference type="ChEBI" id="CHEBI:15378"/>
        <dbReference type="ChEBI" id="CHEBI:30616"/>
        <dbReference type="ChEBI" id="CHEBI:43474"/>
        <dbReference type="ChEBI" id="CHEBI:137981"/>
        <dbReference type="ChEBI" id="CHEBI:147287"/>
        <dbReference type="ChEBI" id="CHEBI:456216"/>
        <dbReference type="EC" id="6.3.3.1"/>
    </reaction>
</comment>
<keyword evidence="6 12" id="KW-0547">Nucleotide-binding</keyword>
<dbReference type="Gene3D" id="3.30.1330.10">
    <property type="entry name" value="PurM-like, N-terminal domain"/>
    <property type="match status" value="1"/>
</dbReference>
<dbReference type="CDD" id="cd02196">
    <property type="entry name" value="PurM"/>
    <property type="match status" value="1"/>
</dbReference>
<feature type="domain" description="PurM-like C-terminal" evidence="14">
    <location>
        <begin position="170"/>
        <end position="334"/>
    </location>
</feature>
<dbReference type="HAMAP" id="MF_00741">
    <property type="entry name" value="AIRS"/>
    <property type="match status" value="1"/>
</dbReference>
<dbReference type="InterPro" id="IPR036676">
    <property type="entry name" value="PurM-like_C_sf"/>
</dbReference>
<dbReference type="PANTHER" id="PTHR10520">
    <property type="entry name" value="TRIFUNCTIONAL PURINE BIOSYNTHETIC PROTEIN ADENOSINE-3-RELATED"/>
    <property type="match status" value="1"/>
</dbReference>
<keyword evidence="16" id="KW-1185">Reference proteome</keyword>
<dbReference type="InterPro" id="IPR010918">
    <property type="entry name" value="PurM-like_C_dom"/>
</dbReference>
<proteinExistence type="inferred from homology"/>
<evidence type="ECO:0000256" key="7">
    <source>
        <dbReference type="ARBA" id="ARBA00022840"/>
    </source>
</evidence>
<evidence type="ECO:0000256" key="1">
    <source>
        <dbReference type="ARBA" id="ARBA00004686"/>
    </source>
</evidence>
<reference evidence="15 16" key="1">
    <citation type="submission" date="2023-01" db="EMBL/GenBank/DDBJ databases">
        <title>Genomes from the Australian National Cyanobacteria Reference Collection.</title>
        <authorList>
            <person name="Willis A."/>
            <person name="Lee E.M.F."/>
        </authorList>
    </citation>
    <scope>NUCLEOTIDE SEQUENCE [LARGE SCALE GENOMIC DNA]</scope>
    <source>
        <strain evidence="15 16">CS-1033</strain>
    </source>
</reference>
<evidence type="ECO:0000256" key="5">
    <source>
        <dbReference type="ARBA" id="ARBA00022598"/>
    </source>
</evidence>
<dbReference type="InterPro" id="IPR004733">
    <property type="entry name" value="PurM_cligase"/>
</dbReference>
<evidence type="ECO:0000313" key="15">
    <source>
        <dbReference type="EMBL" id="MDB9538864.1"/>
    </source>
</evidence>
<name>A0ABT5ANH5_9CYAN</name>
<evidence type="ECO:0000256" key="8">
    <source>
        <dbReference type="ARBA" id="ARBA00031908"/>
    </source>
</evidence>
<dbReference type="RefSeq" id="WP_271731543.1">
    <property type="nucleotide sequence ID" value="NZ_JANQDP010000053.1"/>
</dbReference>
<dbReference type="NCBIfam" id="TIGR00878">
    <property type="entry name" value="purM"/>
    <property type="match status" value="1"/>
</dbReference>
<evidence type="ECO:0000256" key="2">
    <source>
        <dbReference type="ARBA" id="ARBA00010280"/>
    </source>
</evidence>
<gene>
    <name evidence="12 15" type="primary">purM</name>
    <name evidence="15" type="ORF">PN457_04180</name>
</gene>
<dbReference type="InterPro" id="IPR016188">
    <property type="entry name" value="PurM-like_N"/>
</dbReference>
<dbReference type="SUPFAM" id="SSF56042">
    <property type="entry name" value="PurM C-terminal domain-like"/>
    <property type="match status" value="1"/>
</dbReference>
<evidence type="ECO:0000256" key="10">
    <source>
        <dbReference type="ARBA" id="ARBA00033093"/>
    </source>
</evidence>
<evidence type="ECO:0000313" key="16">
    <source>
        <dbReference type="Proteomes" id="UP001212499"/>
    </source>
</evidence>